<sequence length="77" mass="8851">MMHLVCQSWGEYVKPSMSLAIPGRVKDLVHLPGFKHRRNTQFTCQSPVYLFHTYFILKYGWQVVLAPLKAVTPPPPP</sequence>
<keyword evidence="2" id="KW-1185">Reference proteome</keyword>
<feature type="non-terminal residue" evidence="1">
    <location>
        <position position="77"/>
    </location>
</feature>
<dbReference type="HOGENOM" id="CLU_2644857_0_0_1"/>
<dbReference type="EMBL" id="GL945486">
    <property type="protein sequence ID" value="EGN94966.1"/>
    <property type="molecule type" value="Genomic_DNA"/>
</dbReference>
<dbReference type="AlphaFoldDB" id="F8Q8R1"/>
<name>F8Q8R1_SERL3</name>
<proteinExistence type="predicted"/>
<organism evidence="2">
    <name type="scientific">Serpula lacrymans var. lacrymans (strain S7.3)</name>
    <name type="common">Dry rot fungus</name>
    <dbReference type="NCBI Taxonomy" id="936435"/>
    <lineage>
        <taxon>Eukaryota</taxon>
        <taxon>Fungi</taxon>
        <taxon>Dikarya</taxon>
        <taxon>Basidiomycota</taxon>
        <taxon>Agaricomycotina</taxon>
        <taxon>Agaricomycetes</taxon>
        <taxon>Agaricomycetidae</taxon>
        <taxon>Boletales</taxon>
        <taxon>Coniophorineae</taxon>
        <taxon>Serpulaceae</taxon>
        <taxon>Serpula</taxon>
    </lineage>
</organism>
<reference evidence="2" key="1">
    <citation type="journal article" date="2011" name="Science">
        <title>The plant cell wall-decomposing machinery underlies the functional diversity of forest fungi.</title>
        <authorList>
            <person name="Eastwood D.C."/>
            <person name="Floudas D."/>
            <person name="Binder M."/>
            <person name="Majcherczyk A."/>
            <person name="Schneider P."/>
            <person name="Aerts A."/>
            <person name="Asiegbu F.O."/>
            <person name="Baker S.E."/>
            <person name="Barry K."/>
            <person name="Bendiksby M."/>
            <person name="Blumentritt M."/>
            <person name="Coutinho P.M."/>
            <person name="Cullen D."/>
            <person name="de Vries R.P."/>
            <person name="Gathman A."/>
            <person name="Goodell B."/>
            <person name="Henrissat B."/>
            <person name="Ihrmark K."/>
            <person name="Kauserud H."/>
            <person name="Kohler A."/>
            <person name="LaButti K."/>
            <person name="Lapidus A."/>
            <person name="Lavin J.L."/>
            <person name="Lee Y.-H."/>
            <person name="Lindquist E."/>
            <person name="Lilly W."/>
            <person name="Lucas S."/>
            <person name="Morin E."/>
            <person name="Murat C."/>
            <person name="Oguiza J.A."/>
            <person name="Park J."/>
            <person name="Pisabarro A.G."/>
            <person name="Riley R."/>
            <person name="Rosling A."/>
            <person name="Salamov A."/>
            <person name="Schmidt O."/>
            <person name="Schmutz J."/>
            <person name="Skrede I."/>
            <person name="Stenlid J."/>
            <person name="Wiebenga A."/>
            <person name="Xie X."/>
            <person name="Kuees U."/>
            <person name="Hibbett D.S."/>
            <person name="Hoffmeister D."/>
            <person name="Hoegberg N."/>
            <person name="Martin F."/>
            <person name="Grigoriev I.V."/>
            <person name="Watkinson S.C."/>
        </authorList>
    </citation>
    <scope>NUCLEOTIDE SEQUENCE [LARGE SCALE GENOMIC DNA]</scope>
    <source>
        <strain evidence="2">strain S7.3</strain>
    </source>
</reference>
<protein>
    <submittedName>
        <fullName evidence="1">Uncharacterized protein</fullName>
    </submittedName>
</protein>
<dbReference type="Proteomes" id="UP000008063">
    <property type="component" value="Unassembled WGS sequence"/>
</dbReference>
<evidence type="ECO:0000313" key="1">
    <source>
        <dbReference type="EMBL" id="EGN94966.1"/>
    </source>
</evidence>
<evidence type="ECO:0000313" key="2">
    <source>
        <dbReference type="Proteomes" id="UP000008063"/>
    </source>
</evidence>
<gene>
    <name evidence="1" type="ORF">SERLA73DRAFT_187243</name>
</gene>
<accession>F8Q8R1</accession>
<dbReference type="InParanoid" id="F8Q8R1"/>